<accession>A0AAV4S3E1</accession>
<feature type="compositionally biased region" description="Basic and acidic residues" evidence="1">
    <location>
        <begin position="21"/>
        <end position="33"/>
    </location>
</feature>
<evidence type="ECO:0000313" key="3">
    <source>
        <dbReference type="Proteomes" id="UP001054945"/>
    </source>
</evidence>
<sequence length="149" mass="16751">MVSRLGRFKEITVASMCCNGGEERGGSAKKMSESGDEVNTEVQECPEVEEDMLEITIEAPEEEEEEEESYIEINDDWTQAPILEIFFYIREDDENASVSANSDDGMRRMAEGEGLVPGIVLFLLEQLVLLNGESLECQDSEDWNSYGCF</sequence>
<feature type="region of interest" description="Disordered" evidence="1">
    <location>
        <begin position="20"/>
        <end position="42"/>
    </location>
</feature>
<comment type="caution">
    <text evidence="2">The sequence shown here is derived from an EMBL/GenBank/DDBJ whole genome shotgun (WGS) entry which is preliminary data.</text>
</comment>
<evidence type="ECO:0000313" key="2">
    <source>
        <dbReference type="EMBL" id="GIY27459.1"/>
    </source>
</evidence>
<proteinExistence type="predicted"/>
<keyword evidence="3" id="KW-1185">Reference proteome</keyword>
<evidence type="ECO:0000256" key="1">
    <source>
        <dbReference type="SAM" id="MobiDB-lite"/>
    </source>
</evidence>
<dbReference type="EMBL" id="BPLR01008819">
    <property type="protein sequence ID" value="GIY27459.1"/>
    <property type="molecule type" value="Genomic_DNA"/>
</dbReference>
<dbReference type="AlphaFoldDB" id="A0AAV4S3E1"/>
<dbReference type="Proteomes" id="UP001054945">
    <property type="component" value="Unassembled WGS sequence"/>
</dbReference>
<gene>
    <name evidence="2" type="ORF">CEXT_308351</name>
</gene>
<organism evidence="2 3">
    <name type="scientific">Caerostris extrusa</name>
    <name type="common">Bark spider</name>
    <name type="synonym">Caerostris bankana</name>
    <dbReference type="NCBI Taxonomy" id="172846"/>
    <lineage>
        <taxon>Eukaryota</taxon>
        <taxon>Metazoa</taxon>
        <taxon>Ecdysozoa</taxon>
        <taxon>Arthropoda</taxon>
        <taxon>Chelicerata</taxon>
        <taxon>Arachnida</taxon>
        <taxon>Araneae</taxon>
        <taxon>Araneomorphae</taxon>
        <taxon>Entelegynae</taxon>
        <taxon>Araneoidea</taxon>
        <taxon>Araneidae</taxon>
        <taxon>Caerostris</taxon>
    </lineage>
</organism>
<reference evidence="2 3" key="1">
    <citation type="submission" date="2021-06" db="EMBL/GenBank/DDBJ databases">
        <title>Caerostris extrusa draft genome.</title>
        <authorList>
            <person name="Kono N."/>
            <person name="Arakawa K."/>
        </authorList>
    </citation>
    <scope>NUCLEOTIDE SEQUENCE [LARGE SCALE GENOMIC DNA]</scope>
</reference>
<protein>
    <submittedName>
        <fullName evidence="2">Uncharacterized protein</fullName>
    </submittedName>
</protein>
<name>A0AAV4S3E1_CAEEX</name>